<reference evidence="6 7" key="1">
    <citation type="journal article" date="2014" name="Nat. Genet.">
        <title>Genome sequence of the hot pepper provides insights into the evolution of pungency in Capsicum species.</title>
        <authorList>
            <person name="Kim S."/>
            <person name="Park M."/>
            <person name="Yeom S.I."/>
            <person name="Kim Y.M."/>
            <person name="Lee J.M."/>
            <person name="Lee H.A."/>
            <person name="Seo E."/>
            <person name="Choi J."/>
            <person name="Cheong K."/>
            <person name="Kim K.T."/>
            <person name="Jung K."/>
            <person name="Lee G.W."/>
            <person name="Oh S.K."/>
            <person name="Bae C."/>
            <person name="Kim S.B."/>
            <person name="Lee H.Y."/>
            <person name="Kim S.Y."/>
            <person name="Kim M.S."/>
            <person name="Kang B.C."/>
            <person name="Jo Y.D."/>
            <person name="Yang H.B."/>
            <person name="Jeong H.J."/>
            <person name="Kang W.H."/>
            <person name="Kwon J.K."/>
            <person name="Shin C."/>
            <person name="Lim J.Y."/>
            <person name="Park J.H."/>
            <person name="Huh J.H."/>
            <person name="Kim J.S."/>
            <person name="Kim B.D."/>
            <person name="Cohen O."/>
            <person name="Paran I."/>
            <person name="Suh M.C."/>
            <person name="Lee S.B."/>
            <person name="Kim Y.K."/>
            <person name="Shin Y."/>
            <person name="Noh S.J."/>
            <person name="Park J."/>
            <person name="Seo Y.S."/>
            <person name="Kwon S.Y."/>
            <person name="Kim H.A."/>
            <person name="Park J.M."/>
            <person name="Kim H.J."/>
            <person name="Choi S.B."/>
            <person name="Bosland P.W."/>
            <person name="Reeves G."/>
            <person name="Jo S.H."/>
            <person name="Lee B.W."/>
            <person name="Cho H.T."/>
            <person name="Choi H.S."/>
            <person name="Lee M.S."/>
            <person name="Yu Y."/>
            <person name="Do Choi Y."/>
            <person name="Park B.S."/>
            <person name="van Deynze A."/>
            <person name="Ashrafi H."/>
            <person name="Hill T."/>
            <person name="Kim W.T."/>
            <person name="Pai H.S."/>
            <person name="Ahn H.K."/>
            <person name="Yeam I."/>
            <person name="Giovannoni J.J."/>
            <person name="Rose J.K."/>
            <person name="Sorensen I."/>
            <person name="Lee S.J."/>
            <person name="Kim R.W."/>
            <person name="Choi I.Y."/>
            <person name="Choi B.S."/>
            <person name="Lim J.S."/>
            <person name="Lee Y.H."/>
            <person name="Choi D."/>
        </authorList>
    </citation>
    <scope>NUCLEOTIDE SEQUENCE [LARGE SCALE GENOMIC DNA]</scope>
    <source>
        <strain evidence="7">cv. CM334</strain>
    </source>
</reference>
<evidence type="ECO:0000259" key="5">
    <source>
        <dbReference type="Pfam" id="PF02902"/>
    </source>
</evidence>
<feature type="domain" description="Ubiquitin-like protease family profile" evidence="5">
    <location>
        <begin position="104"/>
        <end position="257"/>
    </location>
</feature>
<organism evidence="6 7">
    <name type="scientific">Capsicum annuum</name>
    <name type="common">Capsicum pepper</name>
    <dbReference type="NCBI Taxonomy" id="4072"/>
    <lineage>
        <taxon>Eukaryota</taxon>
        <taxon>Viridiplantae</taxon>
        <taxon>Streptophyta</taxon>
        <taxon>Embryophyta</taxon>
        <taxon>Tracheophyta</taxon>
        <taxon>Spermatophyta</taxon>
        <taxon>Magnoliopsida</taxon>
        <taxon>eudicotyledons</taxon>
        <taxon>Gunneridae</taxon>
        <taxon>Pentapetalae</taxon>
        <taxon>asterids</taxon>
        <taxon>lamiids</taxon>
        <taxon>Solanales</taxon>
        <taxon>Solanaceae</taxon>
        <taxon>Solanoideae</taxon>
        <taxon>Capsiceae</taxon>
        <taxon>Capsicum</taxon>
    </lineage>
</organism>
<dbReference type="Pfam" id="PF02902">
    <property type="entry name" value="Peptidase_C48"/>
    <property type="match status" value="1"/>
</dbReference>
<evidence type="ECO:0000256" key="2">
    <source>
        <dbReference type="ARBA" id="ARBA00022670"/>
    </source>
</evidence>
<dbReference type="Gene3D" id="3.40.395.10">
    <property type="entry name" value="Adenoviral Proteinase, Chain A"/>
    <property type="match status" value="1"/>
</dbReference>
<evidence type="ECO:0000256" key="1">
    <source>
        <dbReference type="ARBA" id="ARBA00005234"/>
    </source>
</evidence>
<name>A0A2G2YSB8_CAPAN</name>
<dbReference type="InterPro" id="IPR003653">
    <property type="entry name" value="Peptidase_C48_C"/>
</dbReference>
<dbReference type="Proteomes" id="UP000222542">
    <property type="component" value="Unassembled WGS sequence"/>
</dbReference>
<dbReference type="PANTHER" id="PTHR31470">
    <property type="entry name" value="CYSTEINE PROTEINASES SUPERFAMILY PROTEIN-RELATED-RELATED"/>
    <property type="match status" value="1"/>
</dbReference>
<sequence>MTSKRKETESSPSKGTSEAARLHPPLYEHALQAISQLKQKSNEHGDGECFKRDDPNANSPSTEKDNFFGKYFDLSEDNNAYFQTFMVYDLLNHRFMYENEDKMDEHIDLIFYYLRKKSKLQTQQQYRYTIYNYLYKVFINSAYDRYCQQQPKVSRNKECLINIIKGLSIPASLPWHLVNKVYITINCGDEFHWVLDVVVLKERHIQVYDSISGKRHSGPLSEIHKLSKILPTYLDRSVFLDQKIRTDWSMIKIYQNKMGNLFDVEYVEGIAQQPSGSL</sequence>
<accession>A0A2G2YSB8</accession>
<dbReference type="PANTHER" id="PTHR31470:SF46">
    <property type="entry name" value="ULP1 PROTEASE FAMILY, C-TERMINAL CATALYTIC DOMAIN CONTAINING PROTEIN"/>
    <property type="match status" value="1"/>
</dbReference>
<dbReference type="InterPro" id="IPR038765">
    <property type="entry name" value="Papain-like_cys_pep_sf"/>
</dbReference>
<evidence type="ECO:0000313" key="6">
    <source>
        <dbReference type="EMBL" id="PHT72657.1"/>
    </source>
</evidence>
<comment type="similarity">
    <text evidence="1">Belongs to the peptidase C48 family.</text>
</comment>
<gene>
    <name evidence="6" type="ORF">T459_23442</name>
</gene>
<feature type="compositionally biased region" description="Basic and acidic residues" evidence="4">
    <location>
        <begin position="40"/>
        <end position="55"/>
    </location>
</feature>
<dbReference type="AlphaFoldDB" id="A0A2G2YSB8"/>
<dbReference type="SUPFAM" id="SSF54001">
    <property type="entry name" value="Cysteine proteinases"/>
    <property type="match status" value="1"/>
</dbReference>
<keyword evidence="7" id="KW-1185">Reference proteome</keyword>
<dbReference type="GO" id="GO:0008234">
    <property type="term" value="F:cysteine-type peptidase activity"/>
    <property type="evidence" value="ECO:0007669"/>
    <property type="project" value="InterPro"/>
</dbReference>
<feature type="region of interest" description="Disordered" evidence="4">
    <location>
        <begin position="1"/>
        <end position="22"/>
    </location>
</feature>
<keyword evidence="3" id="KW-0378">Hydrolase</keyword>
<feature type="region of interest" description="Disordered" evidence="4">
    <location>
        <begin position="38"/>
        <end position="62"/>
    </location>
</feature>
<proteinExistence type="inferred from homology"/>
<comment type="caution">
    <text evidence="6">The sequence shown here is derived from an EMBL/GenBank/DDBJ whole genome shotgun (WGS) entry which is preliminary data.</text>
</comment>
<dbReference type="Gramene" id="PHT72657">
    <property type="protein sequence ID" value="PHT72657"/>
    <property type="gene ID" value="T459_23442"/>
</dbReference>
<evidence type="ECO:0000313" key="7">
    <source>
        <dbReference type="Proteomes" id="UP000222542"/>
    </source>
</evidence>
<dbReference type="GO" id="GO:0006508">
    <property type="term" value="P:proteolysis"/>
    <property type="evidence" value="ECO:0007669"/>
    <property type="project" value="UniProtKB-KW"/>
</dbReference>
<evidence type="ECO:0000256" key="3">
    <source>
        <dbReference type="ARBA" id="ARBA00022801"/>
    </source>
</evidence>
<protein>
    <recommendedName>
        <fullName evidence="5">Ubiquitin-like protease family profile domain-containing protein</fullName>
    </recommendedName>
</protein>
<reference evidence="6 7" key="2">
    <citation type="journal article" date="2017" name="Genome Biol.">
        <title>New reference genome sequences of hot pepper reveal the massive evolution of plant disease-resistance genes by retroduplication.</title>
        <authorList>
            <person name="Kim S."/>
            <person name="Park J."/>
            <person name="Yeom S.I."/>
            <person name="Kim Y.M."/>
            <person name="Seo E."/>
            <person name="Kim K.T."/>
            <person name="Kim M.S."/>
            <person name="Lee J.M."/>
            <person name="Cheong K."/>
            <person name="Shin H.S."/>
            <person name="Kim S.B."/>
            <person name="Han K."/>
            <person name="Lee J."/>
            <person name="Park M."/>
            <person name="Lee H.A."/>
            <person name="Lee H.Y."/>
            <person name="Lee Y."/>
            <person name="Oh S."/>
            <person name="Lee J.H."/>
            <person name="Choi E."/>
            <person name="Choi E."/>
            <person name="Lee S.E."/>
            <person name="Jeon J."/>
            <person name="Kim H."/>
            <person name="Choi G."/>
            <person name="Song H."/>
            <person name="Lee J."/>
            <person name="Lee S.C."/>
            <person name="Kwon J.K."/>
            <person name="Lee H.Y."/>
            <person name="Koo N."/>
            <person name="Hong Y."/>
            <person name="Kim R.W."/>
            <person name="Kang W.H."/>
            <person name="Huh J.H."/>
            <person name="Kang B.C."/>
            <person name="Yang T.J."/>
            <person name="Lee Y.H."/>
            <person name="Bennetzen J.L."/>
            <person name="Choi D."/>
        </authorList>
    </citation>
    <scope>NUCLEOTIDE SEQUENCE [LARGE SCALE GENOMIC DNA]</scope>
    <source>
        <strain evidence="7">cv. CM334</strain>
    </source>
</reference>
<keyword evidence="2" id="KW-0645">Protease</keyword>
<dbReference type="EMBL" id="AYRZ02000009">
    <property type="protein sequence ID" value="PHT72657.1"/>
    <property type="molecule type" value="Genomic_DNA"/>
</dbReference>
<evidence type="ECO:0000256" key="4">
    <source>
        <dbReference type="SAM" id="MobiDB-lite"/>
    </source>
</evidence>